<evidence type="ECO:0000313" key="3">
    <source>
        <dbReference type="Proteomes" id="UP000198928"/>
    </source>
</evidence>
<name>A0A1I4JN94_9ACTN</name>
<keyword evidence="3" id="KW-1185">Reference proteome</keyword>
<sequence>MSVTDAVQQALLALTEILTPLGVLALAVFLLFYVGVVLPAVWSHHEYRRSAARRVLGLLLHNAHQAFRGLRRMLPF</sequence>
<evidence type="ECO:0000313" key="2">
    <source>
        <dbReference type="EMBL" id="SFL67761.1"/>
    </source>
</evidence>
<proteinExistence type="predicted"/>
<dbReference type="AlphaFoldDB" id="A0A1I4JN94"/>
<reference evidence="3" key="1">
    <citation type="submission" date="2016-10" db="EMBL/GenBank/DDBJ databases">
        <authorList>
            <person name="Varghese N."/>
            <person name="Submissions S."/>
        </authorList>
    </citation>
    <scope>NUCLEOTIDE SEQUENCE [LARGE SCALE GENOMIC DNA]</scope>
    <source>
        <strain evidence="3">PL19</strain>
    </source>
</reference>
<evidence type="ECO:0000256" key="1">
    <source>
        <dbReference type="SAM" id="Phobius"/>
    </source>
</evidence>
<keyword evidence="1" id="KW-0472">Membrane</keyword>
<accession>A0A1I4JN94</accession>
<dbReference type="RefSeq" id="WP_093851980.1">
    <property type="nucleotide sequence ID" value="NZ_FOSG01000024.1"/>
</dbReference>
<protein>
    <submittedName>
        <fullName evidence="2">Uncharacterized protein</fullName>
    </submittedName>
</protein>
<organism evidence="2 3">
    <name type="scientific">Streptomyces pini</name>
    <dbReference type="NCBI Taxonomy" id="1520580"/>
    <lineage>
        <taxon>Bacteria</taxon>
        <taxon>Bacillati</taxon>
        <taxon>Actinomycetota</taxon>
        <taxon>Actinomycetes</taxon>
        <taxon>Kitasatosporales</taxon>
        <taxon>Streptomycetaceae</taxon>
        <taxon>Streptomyces</taxon>
    </lineage>
</organism>
<dbReference type="Proteomes" id="UP000198928">
    <property type="component" value="Unassembled WGS sequence"/>
</dbReference>
<keyword evidence="1" id="KW-1133">Transmembrane helix</keyword>
<dbReference type="EMBL" id="FOSG01000024">
    <property type="protein sequence ID" value="SFL67761.1"/>
    <property type="molecule type" value="Genomic_DNA"/>
</dbReference>
<gene>
    <name evidence="2" type="ORF">SAMN05192584_12420</name>
</gene>
<keyword evidence="1" id="KW-0812">Transmembrane</keyword>
<feature type="transmembrane region" description="Helical" evidence="1">
    <location>
        <begin position="20"/>
        <end position="42"/>
    </location>
</feature>